<dbReference type="SMART" id="SM00983">
    <property type="entry name" value="TPK_B1_binding"/>
    <property type="match status" value="1"/>
</dbReference>
<dbReference type="Pfam" id="PF04265">
    <property type="entry name" value="TPK_B1_binding"/>
    <property type="match status" value="1"/>
</dbReference>
<dbReference type="InterPro" id="IPR006282">
    <property type="entry name" value="Thi_PPkinase"/>
</dbReference>
<dbReference type="InterPro" id="IPR007373">
    <property type="entry name" value="Thiamin_PyroPKinase_B1-bd"/>
</dbReference>
<evidence type="ECO:0000256" key="3">
    <source>
        <dbReference type="ARBA" id="ARBA00022777"/>
    </source>
</evidence>
<evidence type="ECO:0000259" key="6">
    <source>
        <dbReference type="SMART" id="SM00983"/>
    </source>
</evidence>
<keyword evidence="8" id="KW-1185">Reference proteome</keyword>
<dbReference type="EC" id="2.7.6.2" evidence="5"/>
<dbReference type="Pfam" id="PF04263">
    <property type="entry name" value="TPK_catalytic"/>
    <property type="match status" value="1"/>
</dbReference>
<reference evidence="8" key="1">
    <citation type="submission" date="2016-02" db="EMBL/GenBank/DDBJ databases">
        <authorList>
            <person name="Dunlap C."/>
        </authorList>
    </citation>
    <scope>NUCLEOTIDE SEQUENCE [LARGE SCALE GENOMIC DNA]</scope>
    <source>
        <strain evidence="8">NRRL B-41092</strain>
    </source>
</reference>
<dbReference type="PANTHER" id="PTHR41299">
    <property type="entry name" value="THIAMINE PYROPHOSPHOKINASE"/>
    <property type="match status" value="1"/>
</dbReference>
<protein>
    <recommendedName>
        <fullName evidence="5">Thiamine diphosphokinase</fullName>
        <ecNumber evidence="5">2.7.6.2</ecNumber>
    </recommendedName>
</protein>
<dbReference type="CDD" id="cd07995">
    <property type="entry name" value="TPK"/>
    <property type="match status" value="1"/>
</dbReference>
<gene>
    <name evidence="7" type="ORF">AXI58_09025</name>
</gene>
<dbReference type="GO" id="GO:0006772">
    <property type="term" value="P:thiamine metabolic process"/>
    <property type="evidence" value="ECO:0007669"/>
    <property type="project" value="UniProtKB-UniRule"/>
</dbReference>
<dbReference type="SUPFAM" id="SSF63862">
    <property type="entry name" value="Thiamin pyrophosphokinase, substrate-binding domain"/>
    <property type="match status" value="1"/>
</dbReference>
<keyword evidence="1" id="KW-0808">Transferase</keyword>
<dbReference type="NCBIfam" id="TIGR01378">
    <property type="entry name" value="thi_PPkinase"/>
    <property type="match status" value="1"/>
</dbReference>
<dbReference type="InterPro" id="IPR036759">
    <property type="entry name" value="TPK_catalytic_sf"/>
</dbReference>
<evidence type="ECO:0000256" key="2">
    <source>
        <dbReference type="ARBA" id="ARBA00022741"/>
    </source>
</evidence>
<evidence type="ECO:0000256" key="1">
    <source>
        <dbReference type="ARBA" id="ARBA00022679"/>
    </source>
</evidence>
<dbReference type="EMBL" id="LSBA01000005">
    <property type="protein sequence ID" value="KXZ22126.1"/>
    <property type="molecule type" value="Genomic_DNA"/>
</dbReference>
<dbReference type="GO" id="GO:0004788">
    <property type="term" value="F:thiamine diphosphokinase activity"/>
    <property type="evidence" value="ECO:0007669"/>
    <property type="project" value="UniProtKB-UniRule"/>
</dbReference>
<dbReference type="STRING" id="1793963.AXI58_09025"/>
<evidence type="ECO:0000313" key="8">
    <source>
        <dbReference type="Proteomes" id="UP000075430"/>
    </source>
</evidence>
<dbReference type="GO" id="GO:0005524">
    <property type="term" value="F:ATP binding"/>
    <property type="evidence" value="ECO:0007669"/>
    <property type="project" value="UniProtKB-KW"/>
</dbReference>
<dbReference type="GO" id="GO:0016301">
    <property type="term" value="F:kinase activity"/>
    <property type="evidence" value="ECO:0007669"/>
    <property type="project" value="UniProtKB-KW"/>
</dbReference>
<dbReference type="AlphaFoldDB" id="A0A150FA88"/>
<sequence>MNTINIVAGGPPELIPDLTKYTDSDTTWVGVDKGTVTLLQAGLIPKEAFGDFDSITDKERGQIEKAAPGLHVYQAEKDQTDLDLALDWALKMNPQSIRMFGVTGGRADHFLGNIQLLYKGLKTNPDIRLIDRQNEIQMFGPGRYTLEARSDKRYISFIPFTEAADGLTLEGFKYPLNNCHITLGSTLCISNELIHSRGTFSFAKGILIMVRSAD</sequence>
<keyword evidence="2" id="KW-0547">Nucleotide-binding</keyword>
<keyword evidence="4" id="KW-0067">ATP-binding</keyword>
<dbReference type="InterPro" id="IPR053149">
    <property type="entry name" value="TPK"/>
</dbReference>
<evidence type="ECO:0000256" key="5">
    <source>
        <dbReference type="NCBIfam" id="TIGR01378"/>
    </source>
</evidence>
<evidence type="ECO:0000313" key="7">
    <source>
        <dbReference type="EMBL" id="KXZ22126.1"/>
    </source>
</evidence>
<dbReference type="GO" id="GO:0009229">
    <property type="term" value="P:thiamine diphosphate biosynthetic process"/>
    <property type="evidence" value="ECO:0007669"/>
    <property type="project" value="InterPro"/>
</dbReference>
<dbReference type="InterPro" id="IPR007371">
    <property type="entry name" value="TPK_catalytic"/>
</dbReference>
<organism evidence="7 8">
    <name type="scientific">Bacillus nakamurai</name>
    <dbReference type="NCBI Taxonomy" id="1793963"/>
    <lineage>
        <taxon>Bacteria</taxon>
        <taxon>Bacillati</taxon>
        <taxon>Bacillota</taxon>
        <taxon>Bacilli</taxon>
        <taxon>Bacillales</taxon>
        <taxon>Bacillaceae</taxon>
        <taxon>Bacillus</taxon>
    </lineage>
</organism>
<comment type="caution">
    <text evidence="7">The sequence shown here is derived from an EMBL/GenBank/DDBJ whole genome shotgun (WGS) entry which is preliminary data.</text>
</comment>
<proteinExistence type="predicted"/>
<feature type="domain" description="Thiamin pyrophosphokinase thiamin-binding" evidence="6">
    <location>
        <begin position="142"/>
        <end position="208"/>
    </location>
</feature>
<dbReference type="RefSeq" id="WP_061520480.1">
    <property type="nucleotide sequence ID" value="NZ_JARLZY010000019.1"/>
</dbReference>
<dbReference type="Gene3D" id="3.40.50.10240">
    <property type="entry name" value="Thiamin pyrophosphokinase, catalytic domain"/>
    <property type="match status" value="1"/>
</dbReference>
<dbReference type="InterPro" id="IPR036371">
    <property type="entry name" value="TPK_B1-bd_sf"/>
</dbReference>
<keyword evidence="3 7" id="KW-0418">Kinase</keyword>
<dbReference type="GO" id="GO:0030975">
    <property type="term" value="F:thiamine binding"/>
    <property type="evidence" value="ECO:0007669"/>
    <property type="project" value="InterPro"/>
</dbReference>
<evidence type="ECO:0000256" key="4">
    <source>
        <dbReference type="ARBA" id="ARBA00022840"/>
    </source>
</evidence>
<accession>A0A150FA88</accession>
<dbReference type="Proteomes" id="UP000075430">
    <property type="component" value="Unassembled WGS sequence"/>
</dbReference>
<name>A0A150FA88_9BACI</name>
<dbReference type="OrthoDB" id="9804377at2"/>
<dbReference type="PANTHER" id="PTHR41299:SF1">
    <property type="entry name" value="THIAMINE PYROPHOSPHOKINASE"/>
    <property type="match status" value="1"/>
</dbReference>
<dbReference type="SUPFAM" id="SSF63999">
    <property type="entry name" value="Thiamin pyrophosphokinase, catalytic domain"/>
    <property type="match status" value="1"/>
</dbReference>